<name>A0A8T1BGD7_9STRA</name>
<evidence type="ECO:0000313" key="4">
    <source>
        <dbReference type="EMBL" id="KAG2964483.1"/>
    </source>
</evidence>
<dbReference type="Proteomes" id="UP000774804">
    <property type="component" value="Unassembled WGS sequence"/>
</dbReference>
<evidence type="ECO:0008006" key="7">
    <source>
        <dbReference type="Google" id="ProtNLM"/>
    </source>
</evidence>
<dbReference type="EMBL" id="RCMK01001200">
    <property type="protein sequence ID" value="KAG2899460.1"/>
    <property type="molecule type" value="Genomic_DNA"/>
</dbReference>
<dbReference type="VEuPathDB" id="FungiDB:PC110_g6736"/>
<evidence type="ECO:0000313" key="2">
    <source>
        <dbReference type="EMBL" id="KAG2888160.1"/>
    </source>
</evidence>
<accession>A0A8T1BGD7</accession>
<organism evidence="3 6">
    <name type="scientific">Phytophthora cactorum</name>
    <dbReference type="NCBI Taxonomy" id="29920"/>
    <lineage>
        <taxon>Eukaryota</taxon>
        <taxon>Sar</taxon>
        <taxon>Stramenopiles</taxon>
        <taxon>Oomycota</taxon>
        <taxon>Peronosporomycetes</taxon>
        <taxon>Peronosporales</taxon>
        <taxon>Peronosporaceae</taxon>
        <taxon>Phytophthora</taxon>
    </lineage>
</organism>
<dbReference type="EMBL" id="RCML01001209">
    <property type="protein sequence ID" value="KAG2964483.1"/>
    <property type="molecule type" value="Genomic_DNA"/>
</dbReference>
<evidence type="ECO:0000256" key="1">
    <source>
        <dbReference type="SAM" id="MobiDB-lite"/>
    </source>
</evidence>
<sequence length="148" mass="16577">MIATSVNGFSFSELTADISPDEESRIYSGANAMIGTYMASLRAEDPESDTFCGGALIASQLDYLLLRPQAFRMYCDHRNLIHVFAPHDGVKKHIRDQARAGTRQRMGRHDFPMGRKPRSDHVSDTTQGFAIFTTAYDYDGIYIATFGR</sequence>
<feature type="compositionally biased region" description="Basic and acidic residues" evidence="1">
    <location>
        <begin position="107"/>
        <end position="122"/>
    </location>
</feature>
<reference evidence="3" key="1">
    <citation type="submission" date="2018-10" db="EMBL/GenBank/DDBJ databases">
        <title>Effector identification in a new, highly contiguous assembly of the strawberry crown rot pathogen Phytophthora cactorum.</title>
        <authorList>
            <person name="Armitage A.D."/>
            <person name="Nellist C.F."/>
            <person name="Bates H."/>
            <person name="Vickerstaff R.J."/>
            <person name="Harrison R.J."/>
        </authorList>
    </citation>
    <scope>NUCLEOTIDE SEQUENCE</scope>
    <source>
        <strain evidence="2">4032</strain>
        <strain evidence="3">4040</strain>
        <strain evidence="4">P415</strain>
        <strain evidence="5">P421</strain>
    </source>
</reference>
<proteinExistence type="predicted"/>
<dbReference type="AlphaFoldDB" id="A0A8T1BGD7"/>
<evidence type="ECO:0000313" key="3">
    <source>
        <dbReference type="EMBL" id="KAG2899460.1"/>
    </source>
</evidence>
<evidence type="ECO:0000313" key="6">
    <source>
        <dbReference type="Proteomes" id="UP000736787"/>
    </source>
</evidence>
<dbReference type="Proteomes" id="UP000697107">
    <property type="component" value="Unassembled WGS sequence"/>
</dbReference>
<comment type="caution">
    <text evidence="3">The sequence shown here is derived from an EMBL/GenBank/DDBJ whole genome shotgun (WGS) entry which is preliminary data.</text>
</comment>
<dbReference type="Proteomes" id="UP000760860">
    <property type="component" value="Unassembled WGS sequence"/>
</dbReference>
<feature type="region of interest" description="Disordered" evidence="1">
    <location>
        <begin position="98"/>
        <end position="122"/>
    </location>
</feature>
<dbReference type="EMBL" id="RCMI01001234">
    <property type="protein sequence ID" value="KAG2888160.1"/>
    <property type="molecule type" value="Genomic_DNA"/>
</dbReference>
<gene>
    <name evidence="2" type="ORF">PC115_g20142</name>
    <name evidence="3" type="ORF">PC117_g22223</name>
    <name evidence="4" type="ORF">PC118_g20300</name>
    <name evidence="5" type="ORF">PC129_g17094</name>
</gene>
<dbReference type="EMBL" id="RCMV01000894">
    <property type="protein sequence ID" value="KAG3211940.1"/>
    <property type="molecule type" value="Genomic_DNA"/>
</dbReference>
<dbReference type="Proteomes" id="UP000736787">
    <property type="component" value="Unassembled WGS sequence"/>
</dbReference>
<protein>
    <recommendedName>
        <fullName evidence="7">Reverse transcriptase RNase H-like domain-containing protein</fullName>
    </recommendedName>
</protein>
<evidence type="ECO:0000313" key="5">
    <source>
        <dbReference type="EMBL" id="KAG3211940.1"/>
    </source>
</evidence>